<accession>A0A1A8Z7J9</accession>
<keyword evidence="2" id="KW-1185">Reference proteome</keyword>
<proteinExistence type="predicted"/>
<dbReference type="PATRIC" id="fig|261654.4.peg.1099"/>
<dbReference type="STRING" id="261654.GA0070611_1073"/>
<protein>
    <submittedName>
        <fullName evidence="1">AAA domain-containing protein</fullName>
    </submittedName>
</protein>
<name>A0A1A8Z7J9_9ACTN</name>
<dbReference type="EMBL" id="LT594323">
    <property type="protein sequence ID" value="SBT39914.1"/>
    <property type="molecule type" value="Genomic_DNA"/>
</dbReference>
<dbReference type="Gene3D" id="3.40.50.300">
    <property type="entry name" value="P-loop containing nucleotide triphosphate hydrolases"/>
    <property type="match status" value="2"/>
</dbReference>
<reference evidence="2" key="1">
    <citation type="submission" date="2016-06" db="EMBL/GenBank/DDBJ databases">
        <authorList>
            <person name="Varghese N."/>
            <person name="Submissions Spin"/>
        </authorList>
    </citation>
    <scope>NUCLEOTIDE SEQUENCE [LARGE SCALE GENOMIC DNA]</scope>
    <source>
        <strain evidence="2">DSM 44815</strain>
    </source>
</reference>
<dbReference type="SUPFAM" id="SSF52540">
    <property type="entry name" value="P-loop containing nucleoside triphosphate hydrolases"/>
    <property type="match status" value="2"/>
</dbReference>
<dbReference type="Proteomes" id="UP000199385">
    <property type="component" value="Chromosome I"/>
</dbReference>
<organism evidence="1 2">
    <name type="scientific">Micromonospora auratinigra</name>
    <dbReference type="NCBI Taxonomy" id="261654"/>
    <lineage>
        <taxon>Bacteria</taxon>
        <taxon>Bacillati</taxon>
        <taxon>Actinomycetota</taxon>
        <taxon>Actinomycetes</taxon>
        <taxon>Micromonosporales</taxon>
        <taxon>Micromonosporaceae</taxon>
        <taxon>Micromonospora</taxon>
    </lineage>
</organism>
<dbReference type="Pfam" id="PF13671">
    <property type="entry name" value="AAA_33"/>
    <property type="match status" value="1"/>
</dbReference>
<evidence type="ECO:0000313" key="1">
    <source>
        <dbReference type="EMBL" id="SBT39914.1"/>
    </source>
</evidence>
<gene>
    <name evidence="1" type="ORF">GA0070611_1073</name>
</gene>
<sequence length="377" mass="40407">MLPLAAAVGDAPAMPAPLPVLWLCGPSGVGKSTVAWQLFTGQPGAAHVDIDQLGMCFPEIPSDPGRTVLEGRILGGTVANFAAAGARCLIVSGYIDSRRGVHTEYLTQAALTVLRMRCDQPELRRRLEIRALPGEQREAALREAEVLDRGSLPYPVLDTTGRTAGEVLDAVRARWPAQPARQPGPWPDPPRTPGEILWLCGPTAVGKSTVGWQVADRSRRAGHITGFVDLGQLGFLDPALGRDAGQHRLKAANLAAVWAGFHRHGARRLVVVGQVDHPDQLRHYRRALSAATLLLYRLHAGPHELSERIGHRGRGGGPPIVGDELRGQPAAVLARAREAAVAQAAALDRADLGDLRIDTDGRSAEEIAREVTERAGW</sequence>
<evidence type="ECO:0000313" key="2">
    <source>
        <dbReference type="Proteomes" id="UP000199385"/>
    </source>
</evidence>
<dbReference type="AlphaFoldDB" id="A0A1A8Z7J9"/>
<dbReference type="InterPro" id="IPR027417">
    <property type="entry name" value="P-loop_NTPase"/>
</dbReference>